<evidence type="ECO:0000313" key="2">
    <source>
        <dbReference type="Proteomes" id="UP001056120"/>
    </source>
</evidence>
<dbReference type="Proteomes" id="UP001056120">
    <property type="component" value="Linkage Group LG02"/>
</dbReference>
<proteinExistence type="predicted"/>
<accession>A0ACB9JZQ9</accession>
<keyword evidence="2" id="KW-1185">Reference proteome</keyword>
<organism evidence="1 2">
    <name type="scientific">Smallanthus sonchifolius</name>
    <dbReference type="NCBI Taxonomy" id="185202"/>
    <lineage>
        <taxon>Eukaryota</taxon>
        <taxon>Viridiplantae</taxon>
        <taxon>Streptophyta</taxon>
        <taxon>Embryophyta</taxon>
        <taxon>Tracheophyta</taxon>
        <taxon>Spermatophyta</taxon>
        <taxon>Magnoliopsida</taxon>
        <taxon>eudicotyledons</taxon>
        <taxon>Gunneridae</taxon>
        <taxon>Pentapetalae</taxon>
        <taxon>asterids</taxon>
        <taxon>campanulids</taxon>
        <taxon>Asterales</taxon>
        <taxon>Asteraceae</taxon>
        <taxon>Asteroideae</taxon>
        <taxon>Heliantheae alliance</taxon>
        <taxon>Millerieae</taxon>
        <taxon>Smallanthus</taxon>
    </lineage>
</organism>
<dbReference type="EMBL" id="CM042019">
    <property type="protein sequence ID" value="KAI3825523.1"/>
    <property type="molecule type" value="Genomic_DNA"/>
</dbReference>
<name>A0ACB9JZQ9_9ASTR</name>
<comment type="caution">
    <text evidence="1">The sequence shown here is derived from an EMBL/GenBank/DDBJ whole genome shotgun (WGS) entry which is preliminary data.</text>
</comment>
<reference evidence="2" key="1">
    <citation type="journal article" date="2022" name="Mol. Ecol. Resour.">
        <title>The genomes of chicory, endive, great burdock and yacon provide insights into Asteraceae palaeo-polyploidization history and plant inulin production.</title>
        <authorList>
            <person name="Fan W."/>
            <person name="Wang S."/>
            <person name="Wang H."/>
            <person name="Wang A."/>
            <person name="Jiang F."/>
            <person name="Liu H."/>
            <person name="Zhao H."/>
            <person name="Xu D."/>
            <person name="Zhang Y."/>
        </authorList>
    </citation>
    <scope>NUCLEOTIDE SEQUENCE [LARGE SCALE GENOMIC DNA]</scope>
    <source>
        <strain evidence="2">cv. Yunnan</strain>
    </source>
</reference>
<reference evidence="1 2" key="2">
    <citation type="journal article" date="2022" name="Mol. Ecol. Resour.">
        <title>The genomes of chicory, endive, great burdock and yacon provide insights into Asteraceae paleo-polyploidization history and plant inulin production.</title>
        <authorList>
            <person name="Fan W."/>
            <person name="Wang S."/>
            <person name="Wang H."/>
            <person name="Wang A."/>
            <person name="Jiang F."/>
            <person name="Liu H."/>
            <person name="Zhao H."/>
            <person name="Xu D."/>
            <person name="Zhang Y."/>
        </authorList>
    </citation>
    <scope>NUCLEOTIDE SEQUENCE [LARGE SCALE GENOMIC DNA]</scope>
    <source>
        <strain evidence="2">cv. Yunnan</strain>
        <tissue evidence="1">Leaves</tissue>
    </source>
</reference>
<protein>
    <submittedName>
        <fullName evidence="1">Uncharacterized protein</fullName>
    </submittedName>
</protein>
<gene>
    <name evidence="1" type="ORF">L1987_07013</name>
</gene>
<evidence type="ECO:0000313" key="1">
    <source>
        <dbReference type="EMBL" id="KAI3825523.1"/>
    </source>
</evidence>
<sequence>MAKHEDLAVPIYSKLDDVYGDGSQLEEAELRFSILKSKFKQMFGHVPDIYARAPGRVNLIGEHIDYEGYSVLPMAIRQDTIVAIRKLDAGESEKLLRIANVNDKYTMCTYPVDPDQEIDLKNHRWGHYFICGYKGFHEYAKLGGLEVGSPVGLDVVIDGTVPTGSGLSSSAAFVCSSTIAIMAVLGVNLPKTELAQLTCECERHIGTQSGGMDQAISIMAKTGFAELIDFNPIRATDVQLPAGGSFVIAHSLAESQKAVTAATNYNNRVVECRLASIVLGIKLGMEPEEAISKVKTLSDVEGLCVSFAGTRGSSDPTLAVKEYLKEEPYTAEEIEKITCKSLDLIFAASASSLDVLKAAKHYKLFQRASHVYSEAKRVYAFKDAVSSNSDEETLKKLGDLMNDSHYSCSVLYECSCPELEELVKVCKENVALGARLTGAGWGGCAVALVKESIVPQFILNLKEQFYQSRIDNGTINKTDLGLYVFASKPSSGAAIFKF</sequence>